<feature type="chain" id="PRO_5002097891" evidence="1">
    <location>
        <begin position="22"/>
        <end position="91"/>
    </location>
</feature>
<evidence type="ECO:0000256" key="1">
    <source>
        <dbReference type="SAM" id="SignalP"/>
    </source>
</evidence>
<keyword evidence="2" id="KW-0675">Receptor</keyword>
<accession>A0A0B5A1Q9</accession>
<feature type="non-terminal residue" evidence="2">
    <location>
        <position position="1"/>
    </location>
</feature>
<protein>
    <submittedName>
        <fullName evidence="2">Ionotropic receptor 75p.2</fullName>
    </submittedName>
</protein>
<dbReference type="EMBL" id="KJ542753">
    <property type="protein sequence ID" value="AJD81637.1"/>
    <property type="molecule type" value="mRNA"/>
</dbReference>
<organism evidence="2">
    <name type="scientific">Helicoverpa assulta</name>
    <name type="common">Oriental tobacco budworm</name>
    <name type="synonym">Heliothis assulta</name>
    <dbReference type="NCBI Taxonomy" id="52344"/>
    <lineage>
        <taxon>Eukaryota</taxon>
        <taxon>Metazoa</taxon>
        <taxon>Ecdysozoa</taxon>
        <taxon>Arthropoda</taxon>
        <taxon>Hexapoda</taxon>
        <taxon>Insecta</taxon>
        <taxon>Pterygota</taxon>
        <taxon>Neoptera</taxon>
        <taxon>Endopterygota</taxon>
        <taxon>Lepidoptera</taxon>
        <taxon>Glossata</taxon>
        <taxon>Ditrysia</taxon>
        <taxon>Noctuoidea</taxon>
        <taxon>Noctuidae</taxon>
        <taxon>Heliothinae</taxon>
        <taxon>Helicoverpa</taxon>
    </lineage>
</organism>
<dbReference type="AlphaFoldDB" id="A0A0B5A1Q9"/>
<proteinExistence type="evidence at transcript level"/>
<evidence type="ECO:0000313" key="2">
    <source>
        <dbReference type="EMBL" id="AJD81637.1"/>
    </source>
</evidence>
<name>A0A0B5A1Q9_HELAU</name>
<gene>
    <name evidence="2" type="primary">IR75p.2</name>
</gene>
<feature type="signal peptide" evidence="1">
    <location>
        <begin position="1"/>
        <end position="21"/>
    </location>
</feature>
<reference evidence="2" key="1">
    <citation type="submission" date="2014-03" db="EMBL/GenBank/DDBJ databases">
        <title>Candidate Chemosensory Receptor Genes in Oriental Tobacco Budworm Helicoverpa assulta.</title>
        <authorList>
            <person name="Xu W."/>
        </authorList>
    </citation>
    <scope>NUCLEOTIDE SEQUENCE</scope>
</reference>
<feature type="non-terminal residue" evidence="2">
    <location>
        <position position="91"/>
    </location>
</feature>
<sequence>MRIILQAFVLILILLERKAFARDRTLVHFIKSYVENEEKPTILIMNNLCWEKKVVVSLANEISKIGSRWSTSMGVDSRYYFHDLLYLLDLD</sequence>
<keyword evidence="1" id="KW-0732">Signal</keyword>